<dbReference type="AlphaFoldDB" id="A0A6I5RSK6"/>
<protein>
    <recommendedName>
        <fullName evidence="4">DUF1329 domain-containing protein</fullName>
    </recommendedName>
</protein>
<evidence type="ECO:0000313" key="2">
    <source>
        <dbReference type="EMBL" id="NES11027.1"/>
    </source>
</evidence>
<keyword evidence="3" id="KW-1185">Reference proteome</keyword>
<comment type="caution">
    <text evidence="2">The sequence shown here is derived from an EMBL/GenBank/DDBJ whole genome shotgun (WGS) entry which is preliminary data.</text>
</comment>
<feature type="signal peptide" evidence="1">
    <location>
        <begin position="1"/>
        <end position="25"/>
    </location>
</feature>
<dbReference type="Proteomes" id="UP000471751">
    <property type="component" value="Unassembled WGS sequence"/>
</dbReference>
<evidence type="ECO:0000313" key="3">
    <source>
        <dbReference type="Proteomes" id="UP000471751"/>
    </source>
</evidence>
<reference evidence="2 3" key="1">
    <citation type="submission" date="2020-02" db="EMBL/GenBank/DDBJ databases">
        <title>Broccoli isolated Pseudomonas sp.</title>
        <authorList>
            <person name="Fujikawa T."/>
            <person name="Sawada H."/>
        </authorList>
    </citation>
    <scope>NUCLEOTIDE SEQUENCE [LARGE SCALE GENOMIC DNA]</scope>
    <source>
        <strain evidence="2 3">JCM 32154</strain>
    </source>
</reference>
<dbReference type="RefSeq" id="WP_163938059.1">
    <property type="nucleotide sequence ID" value="NZ_BMQU01000001.1"/>
</dbReference>
<keyword evidence="1" id="KW-0732">Signal</keyword>
<evidence type="ECO:0000256" key="1">
    <source>
        <dbReference type="SAM" id="SignalP"/>
    </source>
</evidence>
<sequence>MKRFLCLGAVLAGLLTFALQQRASAAGFDCRKAVTLQEQAICTTPSLSAKDEQLNALFRPLKKHQVFRSLGASWLYEVRNACQTIACLETAYDQQIKRLTPAPPLPKVDVHALSPLPEGQVYMQIDDEPWERYVLAELPQAPAHVFKHIVDAAVVDGVLHVILYVSNSNDRDNMYLSERFNHQTYGTLYEYTDTRPGWHTIADHVAFQGWEKTGFYDQGERYAGVVDGVFYYRQREGKGLQQAMAYTLGSGAAPQPTAQTFQVPSSTAQFAKARILDDINSNNSTLTLSYDERVGGHKTERVMATDATDWSLVNPAWSENRAVLYFDNSGAMACVWRVDLVNKVLSKIVPEHEAVSARPVELLGQEALVYLEENRLGFAIAPVQ</sequence>
<organism evidence="2 3">
    <name type="scientific">Pseudomonas laurentiana</name>
    <dbReference type="NCBI Taxonomy" id="2364649"/>
    <lineage>
        <taxon>Bacteria</taxon>
        <taxon>Pseudomonadati</taxon>
        <taxon>Pseudomonadota</taxon>
        <taxon>Gammaproteobacteria</taxon>
        <taxon>Pseudomonadales</taxon>
        <taxon>Pseudomonadaceae</taxon>
        <taxon>Pseudomonas</taxon>
    </lineage>
</organism>
<name>A0A6I5RSK6_9PSED</name>
<evidence type="ECO:0008006" key="4">
    <source>
        <dbReference type="Google" id="ProtNLM"/>
    </source>
</evidence>
<accession>A0A6I5RSK6</accession>
<dbReference type="EMBL" id="JAAHBT010000192">
    <property type="protein sequence ID" value="NES11027.1"/>
    <property type="molecule type" value="Genomic_DNA"/>
</dbReference>
<gene>
    <name evidence="2" type="ORF">G3O07_16825</name>
</gene>
<proteinExistence type="predicted"/>
<feature type="chain" id="PRO_5026353038" description="DUF1329 domain-containing protein" evidence="1">
    <location>
        <begin position="26"/>
        <end position="384"/>
    </location>
</feature>